<feature type="domain" description="MBG" evidence="2">
    <location>
        <begin position="651"/>
        <end position="719"/>
    </location>
</feature>
<dbReference type="SUPFAM" id="SSF49373">
    <property type="entry name" value="Invasin/intimin cell-adhesion fragments"/>
    <property type="match status" value="1"/>
</dbReference>
<dbReference type="InterPro" id="IPR041286">
    <property type="entry name" value="MBG_2"/>
</dbReference>
<dbReference type="AlphaFoldDB" id="A0A495Q058"/>
<keyword evidence="4" id="KW-1185">Reference proteome</keyword>
<reference evidence="3 4" key="1">
    <citation type="submission" date="2018-10" db="EMBL/GenBank/DDBJ databases">
        <title>Genomic Encyclopedia of Archaeal and Bacterial Type Strains, Phase II (KMG-II): from individual species to whole genera.</title>
        <authorList>
            <person name="Goeker M."/>
        </authorList>
    </citation>
    <scope>NUCLEOTIDE SEQUENCE [LARGE SCALE GENOMIC DNA]</scope>
    <source>
        <strain evidence="3 4">DSM 19839</strain>
    </source>
</reference>
<evidence type="ECO:0000313" key="4">
    <source>
        <dbReference type="Proteomes" id="UP000276282"/>
    </source>
</evidence>
<feature type="domain" description="MBG" evidence="2">
    <location>
        <begin position="575"/>
        <end position="643"/>
    </location>
</feature>
<comment type="caution">
    <text evidence="3">The sequence shown here is derived from an EMBL/GenBank/DDBJ whole genome shotgun (WGS) entry which is preliminary data.</text>
</comment>
<evidence type="ECO:0000313" key="3">
    <source>
        <dbReference type="EMBL" id="RKS56180.1"/>
    </source>
</evidence>
<feature type="transmembrane region" description="Helical" evidence="1">
    <location>
        <begin position="12"/>
        <end position="29"/>
    </location>
</feature>
<accession>A0A495Q058</accession>
<evidence type="ECO:0000259" key="2">
    <source>
        <dbReference type="Pfam" id="PF18676"/>
    </source>
</evidence>
<dbReference type="EMBL" id="RBLG01000001">
    <property type="protein sequence ID" value="RKS56180.1"/>
    <property type="molecule type" value="Genomic_DNA"/>
</dbReference>
<dbReference type="Proteomes" id="UP000276282">
    <property type="component" value="Unassembled WGS sequence"/>
</dbReference>
<evidence type="ECO:0000256" key="1">
    <source>
        <dbReference type="SAM" id="Phobius"/>
    </source>
</evidence>
<dbReference type="InterPro" id="IPR008964">
    <property type="entry name" value="Invasin/intimin_cell_adhesion"/>
</dbReference>
<keyword evidence="1" id="KW-1133">Transmembrane helix</keyword>
<sequence>MDRTLLNAKGNITSVFLVFIALFFSFSGWTQTVTTDKDDYAPGEYVIITGTGWEPGERVDFTFEETPKPETCVNSHDYFATSDANGNIYYDGFLIKDNHIGVAFVLTATGQTSGKTAVTEFTDGNVRVKTNTGFISVEATFSSTTNCNTAQGNITSGIGTSNPGTTVGVADKDERLFIRASATNSLGNQFSSWFTSESYTTPDPGKPYEICLVGKNGTMDLTANYAACNVPNITTQPTAKNITYGDADPTFSVTSSGTISGYQWQVMSTENGANWSNISGATSSSYKVVSPTVDMTGYQYRAVVSGCNTSVNSNAATLTVNKKVLTITADNQTVPYSTAVSTVIGAGSYVVTGFVNNETASVIGGSATYTTTYTATTNAGTSGVTITPVITGLITNNYSFTPVNGAVTVSKANQTITFGALPLTKMYGDGDFAPGASASSGLSVNYSSSNTSVATILSGQIHIVNAGITTITASQPGNGNYNPAISVDQSFIVGKLNIQVTADAQTKTYGDADPSLTYGFSPALVSGDSFSGTLSRTGDENVGNYAIEQGSLALSSNYILNYTGAAFDITQLTIAVTADAQTKTYGDADPLLTYGFSPALVSGDSFSGTLSRTGDENVGNYLVEQGSLALSSNYILNYTGAAFDITQLTIAVTADAQTKTYGDADPSLTYGFSPALVSGDSFSGSLSRTGDENVGNYLVEQGSLALSSNYILNYTGAAFDITQLTIAVTADAQTKTYGDADPSLT</sequence>
<dbReference type="RefSeq" id="WP_183075449.1">
    <property type="nucleotide sequence ID" value="NZ_RBLG01000001.1"/>
</dbReference>
<feature type="domain" description="MBG" evidence="2">
    <location>
        <begin position="498"/>
        <end position="567"/>
    </location>
</feature>
<proteinExistence type="predicted"/>
<name>A0A495Q058_9FLAO</name>
<organism evidence="3 4">
    <name type="scientific">Gillisia mitskevichiae</name>
    <dbReference type="NCBI Taxonomy" id="270921"/>
    <lineage>
        <taxon>Bacteria</taxon>
        <taxon>Pseudomonadati</taxon>
        <taxon>Bacteroidota</taxon>
        <taxon>Flavobacteriia</taxon>
        <taxon>Flavobacteriales</taxon>
        <taxon>Flavobacteriaceae</taxon>
        <taxon>Gillisia</taxon>
    </lineage>
</organism>
<dbReference type="Gene3D" id="2.60.40.1080">
    <property type="match status" value="1"/>
</dbReference>
<feature type="non-terminal residue" evidence="3">
    <location>
        <position position="745"/>
    </location>
</feature>
<keyword evidence="1" id="KW-0472">Membrane</keyword>
<protein>
    <recommendedName>
        <fullName evidence="2">MBG domain-containing protein</fullName>
    </recommendedName>
</protein>
<dbReference type="Gene3D" id="2.60.40.2700">
    <property type="match status" value="1"/>
</dbReference>
<dbReference type="Pfam" id="PF18676">
    <property type="entry name" value="MBG_2"/>
    <property type="match status" value="3"/>
</dbReference>
<gene>
    <name evidence="3" type="ORF">BC962_1160</name>
</gene>
<keyword evidence="1" id="KW-0812">Transmembrane</keyword>